<feature type="region of interest" description="Disordered" evidence="1">
    <location>
        <begin position="96"/>
        <end position="172"/>
    </location>
</feature>
<gene>
    <name evidence="2" type="ORF">EJP69_23680</name>
</gene>
<comment type="caution">
    <text evidence="2">The sequence shown here is derived from an EMBL/GenBank/DDBJ whole genome shotgun (WGS) entry which is preliminary data.</text>
</comment>
<organism evidence="2 3">
    <name type="scientific">Variovorax gossypii</name>
    <dbReference type="NCBI Taxonomy" id="1679495"/>
    <lineage>
        <taxon>Bacteria</taxon>
        <taxon>Pseudomonadati</taxon>
        <taxon>Pseudomonadota</taxon>
        <taxon>Betaproteobacteria</taxon>
        <taxon>Burkholderiales</taxon>
        <taxon>Comamonadaceae</taxon>
        <taxon>Variovorax</taxon>
    </lineage>
</organism>
<feature type="compositionally biased region" description="Polar residues" evidence="1">
    <location>
        <begin position="153"/>
        <end position="162"/>
    </location>
</feature>
<accession>A0A431TFY3</accession>
<evidence type="ECO:0000256" key="1">
    <source>
        <dbReference type="SAM" id="MobiDB-lite"/>
    </source>
</evidence>
<dbReference type="OrthoDB" id="8902819at2"/>
<keyword evidence="3" id="KW-1185">Reference proteome</keyword>
<evidence type="ECO:0000313" key="2">
    <source>
        <dbReference type="EMBL" id="RTQ32269.1"/>
    </source>
</evidence>
<evidence type="ECO:0008006" key="4">
    <source>
        <dbReference type="Google" id="ProtNLM"/>
    </source>
</evidence>
<dbReference type="EMBL" id="RXOE01000007">
    <property type="protein sequence ID" value="RTQ32269.1"/>
    <property type="molecule type" value="Genomic_DNA"/>
</dbReference>
<proteinExistence type="predicted"/>
<dbReference type="Proteomes" id="UP000267418">
    <property type="component" value="Unassembled WGS sequence"/>
</dbReference>
<dbReference type="AlphaFoldDB" id="A0A431TFY3"/>
<feature type="compositionally biased region" description="Basic and acidic residues" evidence="1">
    <location>
        <begin position="96"/>
        <end position="110"/>
    </location>
</feature>
<evidence type="ECO:0000313" key="3">
    <source>
        <dbReference type="Proteomes" id="UP000267418"/>
    </source>
</evidence>
<name>A0A431TFY3_9BURK</name>
<reference evidence="2 3" key="1">
    <citation type="submission" date="2018-12" db="EMBL/GenBank/DDBJ databases">
        <title>The genome of Variovorax gossypii DSM 100435.</title>
        <authorList>
            <person name="Gao J."/>
            <person name="Sun J."/>
        </authorList>
    </citation>
    <scope>NUCLEOTIDE SEQUENCE [LARGE SCALE GENOMIC DNA]</scope>
    <source>
        <strain evidence="2 3">DSM 100435</strain>
    </source>
</reference>
<sequence>MADMHWFRWHHGSVTDPKLGLIAKKAGASMADVIAIWACLLEAASESEDRGNPGVPDFESMDFALGLEEGVAERVYGLMRDRALIAKETGRLAAWERRQPKREREDDRGTERKRRQRERETVKAVAGGDASPNHRGLPTVAPTAEGENGAEKTVSSPRQAGGSTDGEARTSTKAGAVCKAILAKGVTDVNPSHPTLRALVDKGVAVDVFEQAAEVCTKASPPKGMAYLLSIVTRQLREAEGIDEGPGMPVAAWDQTRTSIEAKAEELGIGRWNEADLSATREQWHTYLARVRAAVAREASHA</sequence>
<protein>
    <recommendedName>
        <fullName evidence="4">DUF1376 domain-containing protein</fullName>
    </recommendedName>
</protein>